<sequence length="509" mass="54003">MYDDKWTEVNNSQNIQNDPQAGSQPGMGQAAGRESQPVRQQVYGLSGQGQPQNQNQGQAYQQPQYQNGPQNQYHHSSPYPYTGQDGNGGMNGGGHGENGSSHKAPKKRSVMKTTAMVTATALLFGVVSGGTMFGVNRAANALFPEETAPIQQTQVVQAAPQSTSTSSGGVFIEDVSPIVDAVMPSVVAITNTMLYQGSTWFGQTQTYEVPSSGSGIIVGQNDTELLVVTNNHVIEGATTLAVTFIDESSVEAAVKGTDSASDLAVIAVPLEDISADTKSQIKAATLGDSDSLKMGQGVIAIGNALGLGQSVTVGHVSALNREVTVDGVTKTVIQTDAAINPGNSGGALLNSKGEVIGINEAKYADEKVEGVGYAIPISHAKDIIDDLKTRTTKVEVGEEEQGYLGIQIQNIDASMAKLYGMPEGVYVYKITEDSAAANSELKEKDIITKFDGETVRNYADLTKLLTYYKEGTTVNLTVQRLENGEYVEKEIPITLNARPQEEETAEQPE</sequence>
<dbReference type="InterPro" id="IPR051201">
    <property type="entry name" value="Chloro_Bact_Ser_Proteases"/>
</dbReference>
<keyword evidence="1" id="KW-0645">Protease</keyword>
<feature type="compositionally biased region" description="Gly residues" evidence="3">
    <location>
        <begin position="85"/>
        <end position="97"/>
    </location>
</feature>
<reference evidence="6 7" key="1">
    <citation type="journal article" date="2021" name="ISME Commun">
        <title>Automated analysis of genomic sequences facilitates high-throughput and comprehensive description of bacteria.</title>
        <authorList>
            <person name="Hitch T.C.A."/>
        </authorList>
    </citation>
    <scope>NUCLEOTIDE SEQUENCE [LARGE SCALE GENOMIC DNA]</scope>
    <source>
        <strain evidence="7">f_CCE</strain>
    </source>
</reference>
<evidence type="ECO:0000256" key="2">
    <source>
        <dbReference type="ARBA" id="ARBA00022801"/>
    </source>
</evidence>
<dbReference type="PRINTS" id="PR00834">
    <property type="entry name" value="PROTEASES2C"/>
</dbReference>
<dbReference type="Pfam" id="PF13365">
    <property type="entry name" value="Trypsin_2"/>
    <property type="match status" value="1"/>
</dbReference>
<evidence type="ECO:0000256" key="4">
    <source>
        <dbReference type="SAM" id="Phobius"/>
    </source>
</evidence>
<protein>
    <submittedName>
        <fullName evidence="6">Trypsin-like peptidase domain-containing protein</fullName>
    </submittedName>
</protein>
<evidence type="ECO:0000259" key="5">
    <source>
        <dbReference type="PROSITE" id="PS50106"/>
    </source>
</evidence>
<dbReference type="Gene3D" id="2.30.42.10">
    <property type="match status" value="1"/>
</dbReference>
<dbReference type="PANTHER" id="PTHR43343">
    <property type="entry name" value="PEPTIDASE S12"/>
    <property type="match status" value="1"/>
</dbReference>
<evidence type="ECO:0000256" key="3">
    <source>
        <dbReference type="SAM" id="MobiDB-lite"/>
    </source>
</evidence>
<dbReference type="Pfam" id="PF13180">
    <property type="entry name" value="PDZ_2"/>
    <property type="match status" value="1"/>
</dbReference>
<keyword evidence="2" id="KW-0378">Hydrolase</keyword>
<feature type="transmembrane region" description="Helical" evidence="4">
    <location>
        <begin position="115"/>
        <end position="135"/>
    </location>
</feature>
<dbReference type="SMART" id="SM00228">
    <property type="entry name" value="PDZ"/>
    <property type="match status" value="1"/>
</dbReference>
<feature type="region of interest" description="Disordered" evidence="3">
    <location>
        <begin position="1"/>
        <end position="108"/>
    </location>
</feature>
<evidence type="ECO:0000313" key="6">
    <source>
        <dbReference type="EMBL" id="MCU6798503.1"/>
    </source>
</evidence>
<feature type="domain" description="PDZ" evidence="5">
    <location>
        <begin position="393"/>
        <end position="482"/>
    </location>
</feature>
<dbReference type="Gene3D" id="2.40.10.120">
    <property type="match status" value="1"/>
</dbReference>
<dbReference type="EMBL" id="JAOQJF010000001">
    <property type="protein sequence ID" value="MCU6798503.1"/>
    <property type="molecule type" value="Genomic_DNA"/>
</dbReference>
<dbReference type="SUPFAM" id="SSF50494">
    <property type="entry name" value="Trypsin-like serine proteases"/>
    <property type="match status" value="1"/>
</dbReference>
<dbReference type="Proteomes" id="UP001652395">
    <property type="component" value="Unassembled WGS sequence"/>
</dbReference>
<dbReference type="SUPFAM" id="SSF50156">
    <property type="entry name" value="PDZ domain-like"/>
    <property type="match status" value="1"/>
</dbReference>
<dbReference type="InterPro" id="IPR001478">
    <property type="entry name" value="PDZ"/>
</dbReference>
<dbReference type="InterPro" id="IPR001940">
    <property type="entry name" value="Peptidase_S1C"/>
</dbReference>
<name>A0ABT2UV44_9FIRM</name>
<keyword evidence="4" id="KW-0472">Membrane</keyword>
<dbReference type="InterPro" id="IPR036034">
    <property type="entry name" value="PDZ_sf"/>
</dbReference>
<organism evidence="6 7">
    <name type="scientific">Alitiscatomonas aceti</name>
    <dbReference type="NCBI Taxonomy" id="2981724"/>
    <lineage>
        <taxon>Bacteria</taxon>
        <taxon>Bacillati</taxon>
        <taxon>Bacillota</taxon>
        <taxon>Clostridia</taxon>
        <taxon>Lachnospirales</taxon>
        <taxon>Lachnospiraceae</taxon>
        <taxon>Alitiscatomonas</taxon>
    </lineage>
</organism>
<proteinExistence type="predicted"/>
<keyword evidence="4" id="KW-1133">Transmembrane helix</keyword>
<dbReference type="PANTHER" id="PTHR43343:SF3">
    <property type="entry name" value="PROTEASE DO-LIKE 8, CHLOROPLASTIC"/>
    <property type="match status" value="1"/>
</dbReference>
<keyword evidence="4" id="KW-0812">Transmembrane</keyword>
<comment type="caution">
    <text evidence="6">The sequence shown here is derived from an EMBL/GenBank/DDBJ whole genome shotgun (WGS) entry which is preliminary data.</text>
</comment>
<dbReference type="PROSITE" id="PS50106">
    <property type="entry name" value="PDZ"/>
    <property type="match status" value="1"/>
</dbReference>
<gene>
    <name evidence="6" type="ORF">OCV69_00855</name>
</gene>
<dbReference type="InterPro" id="IPR009003">
    <property type="entry name" value="Peptidase_S1_PA"/>
</dbReference>
<evidence type="ECO:0000256" key="1">
    <source>
        <dbReference type="ARBA" id="ARBA00022670"/>
    </source>
</evidence>
<accession>A0ABT2UV44</accession>
<feature type="compositionally biased region" description="Polar residues" evidence="3">
    <location>
        <begin position="8"/>
        <end position="23"/>
    </location>
</feature>
<keyword evidence="7" id="KW-1185">Reference proteome</keyword>
<feature type="compositionally biased region" description="Low complexity" evidence="3">
    <location>
        <begin position="48"/>
        <end position="73"/>
    </location>
</feature>
<evidence type="ECO:0000313" key="7">
    <source>
        <dbReference type="Proteomes" id="UP001652395"/>
    </source>
</evidence>